<keyword evidence="5 7" id="KW-1133">Transmembrane helix</keyword>
<dbReference type="InterPro" id="IPR003439">
    <property type="entry name" value="ABC_transporter-like_ATP-bd"/>
</dbReference>
<dbReference type="SUPFAM" id="SSF90123">
    <property type="entry name" value="ABC transporter transmembrane region"/>
    <property type="match status" value="1"/>
</dbReference>
<evidence type="ECO:0000256" key="5">
    <source>
        <dbReference type="ARBA" id="ARBA00022989"/>
    </source>
</evidence>
<evidence type="ECO:0000256" key="3">
    <source>
        <dbReference type="ARBA" id="ARBA00022741"/>
    </source>
</evidence>
<dbReference type="Gene3D" id="1.20.1560.10">
    <property type="entry name" value="ABC transporter type 1, transmembrane domain"/>
    <property type="match status" value="1"/>
</dbReference>
<proteinExistence type="predicted"/>
<evidence type="ECO:0000256" key="2">
    <source>
        <dbReference type="ARBA" id="ARBA00022692"/>
    </source>
</evidence>
<dbReference type="Proteomes" id="UP001291309">
    <property type="component" value="Unassembled WGS sequence"/>
</dbReference>
<dbReference type="PANTHER" id="PTHR24221:SF654">
    <property type="entry name" value="ATP-BINDING CASSETTE SUB-FAMILY B MEMBER 6"/>
    <property type="match status" value="1"/>
</dbReference>
<keyword evidence="10" id="KW-1185">Reference proteome</keyword>
<dbReference type="InterPro" id="IPR036640">
    <property type="entry name" value="ABC1_TM_sf"/>
</dbReference>
<feature type="transmembrane region" description="Helical" evidence="7">
    <location>
        <begin position="331"/>
        <end position="351"/>
    </location>
</feature>
<comment type="caution">
    <text evidence="9">The sequence shown here is derived from an EMBL/GenBank/DDBJ whole genome shotgun (WGS) entry which is preliminary data.</text>
</comment>
<dbReference type="EMBL" id="JAXIVS010000012">
    <property type="protein sequence ID" value="MDY7230800.1"/>
    <property type="molecule type" value="Genomic_DNA"/>
</dbReference>
<feature type="domain" description="ABC transporter" evidence="8">
    <location>
        <begin position="510"/>
        <end position="708"/>
    </location>
</feature>
<reference evidence="9 10" key="1">
    <citation type="submission" date="2023-12" db="EMBL/GenBank/DDBJ databases">
        <title>the genome sequence of Hyalangium sp. s54d21.</title>
        <authorList>
            <person name="Zhang X."/>
        </authorList>
    </citation>
    <scope>NUCLEOTIDE SEQUENCE [LARGE SCALE GENOMIC DNA]</scope>
    <source>
        <strain evidence="10">s54d21</strain>
    </source>
</reference>
<evidence type="ECO:0000313" key="10">
    <source>
        <dbReference type="Proteomes" id="UP001291309"/>
    </source>
</evidence>
<dbReference type="SUPFAM" id="SSF52540">
    <property type="entry name" value="P-loop containing nucleoside triphosphate hydrolases"/>
    <property type="match status" value="1"/>
</dbReference>
<keyword evidence="3" id="KW-0547">Nucleotide-binding</keyword>
<dbReference type="PROSITE" id="PS00211">
    <property type="entry name" value="ABC_TRANSPORTER_1"/>
    <property type="match status" value="1"/>
</dbReference>
<dbReference type="GO" id="GO:0005524">
    <property type="term" value="F:ATP binding"/>
    <property type="evidence" value="ECO:0007669"/>
    <property type="project" value="UniProtKB-KW"/>
</dbReference>
<evidence type="ECO:0000259" key="8">
    <source>
        <dbReference type="PROSITE" id="PS50893"/>
    </source>
</evidence>
<dbReference type="Pfam" id="PF00005">
    <property type="entry name" value="ABC_tran"/>
    <property type="match status" value="1"/>
</dbReference>
<feature type="transmembrane region" description="Helical" evidence="7">
    <location>
        <begin position="200"/>
        <end position="221"/>
    </location>
</feature>
<organism evidence="9 10">
    <name type="scientific">Hyalangium rubrum</name>
    <dbReference type="NCBI Taxonomy" id="3103134"/>
    <lineage>
        <taxon>Bacteria</taxon>
        <taxon>Pseudomonadati</taxon>
        <taxon>Myxococcota</taxon>
        <taxon>Myxococcia</taxon>
        <taxon>Myxococcales</taxon>
        <taxon>Cystobacterineae</taxon>
        <taxon>Archangiaceae</taxon>
        <taxon>Hyalangium</taxon>
    </lineage>
</organism>
<dbReference type="InterPro" id="IPR039421">
    <property type="entry name" value="Type_1_exporter"/>
</dbReference>
<evidence type="ECO:0000256" key="1">
    <source>
        <dbReference type="ARBA" id="ARBA00004651"/>
    </source>
</evidence>
<dbReference type="PANTHER" id="PTHR24221">
    <property type="entry name" value="ATP-BINDING CASSETTE SUB-FAMILY B"/>
    <property type="match status" value="1"/>
</dbReference>
<feature type="transmembrane region" description="Helical" evidence="7">
    <location>
        <begin position="304"/>
        <end position="325"/>
    </location>
</feature>
<feature type="transmembrane region" description="Helical" evidence="7">
    <location>
        <begin position="423"/>
        <end position="442"/>
    </location>
</feature>
<keyword evidence="6 7" id="KW-0472">Membrane</keyword>
<comment type="subcellular location">
    <subcellularLocation>
        <location evidence="1">Cell membrane</location>
        <topology evidence="1">Multi-pass membrane protein</topology>
    </subcellularLocation>
</comment>
<protein>
    <submittedName>
        <fullName evidence="9">ABC transporter ATP-binding protein</fullName>
    </submittedName>
</protein>
<feature type="transmembrane region" description="Helical" evidence="7">
    <location>
        <begin position="454"/>
        <end position="475"/>
    </location>
</feature>
<dbReference type="PROSITE" id="PS50893">
    <property type="entry name" value="ABC_TRANSPORTER_2"/>
    <property type="match status" value="1"/>
</dbReference>
<feature type="transmembrane region" description="Helical" evidence="7">
    <location>
        <begin position="233"/>
        <end position="255"/>
    </location>
</feature>
<evidence type="ECO:0000256" key="4">
    <source>
        <dbReference type="ARBA" id="ARBA00022840"/>
    </source>
</evidence>
<dbReference type="Gene3D" id="3.40.50.300">
    <property type="entry name" value="P-loop containing nucleotide triphosphate hydrolases"/>
    <property type="match status" value="1"/>
</dbReference>
<sequence>MSEETLEAVAWPIERAGEALEALARAARLPLPNPLPALSHAVPEDPSRVGEWLDAAAHALGLELKLLYTRHGEVETPLGRAAPALVEVVSTQGSAVVALLRVSSSGQTARLIAPDESLHKVPFSTLTAAVRARAEGHQGPVADRVLERTGLRGPQRATARRALLGLQLANTYLVAGRTLRLPPGARLRHHLRALRGGWRLLLLLLLAGVIQAGVLSMWWLIGRGAFEGQLDPGWLWAWALMGLTMVPLQAALAWVQGTLVMDLSALLRRQLLAGALALPVDEARRGGIGEYVGRTYESAGLEQMSLAGSFASVLAVIDLVMAASVMAAGPAGGYGLVALGGFCCGMAVLVARQALLFRRWTEARVGMTHALIERMLGYRTRLAQEQPERWHDEEDQELAHYAKASEQWDESTARVMTLARRGLLPVAILATLPGVLAGAPAARIAVGVGAALMAARAVGALTVGSLALLGARVLFRSVRPILKAAKCSEGVPGASPLSPGAALPEEQALLEVRDLAFRHPGSPRAVLEGASLVVRSGERVLLEGPSGSGKSTFASILTGLRGQGSGLLLLGGLDRATWTTDGWGAQIAGAPQFHENYVVSGTLAMNLLLGRAWPPTPEDLRVARALCEELGLGELLSRMPSGLMQMVGESGWQLSHGEQSRVFVARALLQRARIVVLDEAFGALDPVTMRKVMACVEARAPTLIVIAHP</sequence>
<gene>
    <name evidence="9" type="ORF">SYV04_30680</name>
</gene>
<evidence type="ECO:0000256" key="6">
    <source>
        <dbReference type="ARBA" id="ARBA00023136"/>
    </source>
</evidence>
<keyword evidence="2 7" id="KW-0812">Transmembrane</keyword>
<dbReference type="InterPro" id="IPR027417">
    <property type="entry name" value="P-loop_NTPase"/>
</dbReference>
<evidence type="ECO:0000313" key="9">
    <source>
        <dbReference type="EMBL" id="MDY7230800.1"/>
    </source>
</evidence>
<dbReference type="RefSeq" id="WP_321549513.1">
    <property type="nucleotide sequence ID" value="NZ_JAXIVS010000012.1"/>
</dbReference>
<evidence type="ECO:0000256" key="7">
    <source>
        <dbReference type="SAM" id="Phobius"/>
    </source>
</evidence>
<name>A0ABU5HFG7_9BACT</name>
<accession>A0ABU5HFG7</accession>
<keyword evidence="4 9" id="KW-0067">ATP-binding</keyword>
<dbReference type="InterPro" id="IPR017871">
    <property type="entry name" value="ABC_transporter-like_CS"/>
</dbReference>